<keyword evidence="5 6" id="KW-0472">Membrane</keyword>
<protein>
    <submittedName>
        <fullName evidence="8">Type II secretion system F family protein</fullName>
    </submittedName>
</protein>
<evidence type="ECO:0000256" key="6">
    <source>
        <dbReference type="SAM" id="Phobius"/>
    </source>
</evidence>
<name>A0A7W3U4Y9_9GAMM</name>
<sequence length="295" mass="32904">MIQLSLLALCVIAAIVMVIIGTRGLLNQVPQDERDYQDPLPFGLKVIWPLVTAATYIIGPRMKSSDLEKAHRNLQAAGQDYLVTPEELAGLRVVSAGLMVAFFLLAVVLLEQLNLATFAFCVVFGLPLGWLYPSLWLGERRKTRQKHVIRDLPIFLDFITMSVEAGLNITGAIEQAVMKGPAGPLSQEFARMLRDLRAGLPRSEALKRLADRMDIAQISSFTSALIQADRVGASLGETLRAQAMQRREERFLRAEKLALEAPVKMMAPLVMFFFPLIFIILAYFIYLKMVEDGIL</sequence>
<keyword evidence="9" id="KW-1185">Reference proteome</keyword>
<dbReference type="AlphaFoldDB" id="A0A7W3U4Y9"/>
<dbReference type="RefSeq" id="WP_182669492.1">
    <property type="nucleotide sequence ID" value="NZ_JACHTE010000006.1"/>
</dbReference>
<dbReference type="PANTHER" id="PTHR35007">
    <property type="entry name" value="INTEGRAL MEMBRANE PROTEIN-RELATED"/>
    <property type="match status" value="1"/>
</dbReference>
<feature type="domain" description="Type II secretion system protein GspF" evidence="7">
    <location>
        <begin position="155"/>
        <end position="281"/>
    </location>
</feature>
<dbReference type="Proteomes" id="UP000552587">
    <property type="component" value="Unassembled WGS sequence"/>
</dbReference>
<accession>A0A7W3U4Y9</accession>
<evidence type="ECO:0000256" key="2">
    <source>
        <dbReference type="ARBA" id="ARBA00022475"/>
    </source>
</evidence>
<dbReference type="PANTHER" id="PTHR35007:SF2">
    <property type="entry name" value="PILUS ASSEMBLE PROTEIN"/>
    <property type="match status" value="1"/>
</dbReference>
<dbReference type="GO" id="GO:0005886">
    <property type="term" value="C:plasma membrane"/>
    <property type="evidence" value="ECO:0007669"/>
    <property type="project" value="UniProtKB-SubCell"/>
</dbReference>
<keyword evidence="3 6" id="KW-0812">Transmembrane</keyword>
<dbReference type="EMBL" id="JACHTE010000006">
    <property type="protein sequence ID" value="MBB1088715.1"/>
    <property type="molecule type" value="Genomic_DNA"/>
</dbReference>
<keyword evidence="4 6" id="KW-1133">Transmembrane helix</keyword>
<comment type="caution">
    <text evidence="8">The sequence shown here is derived from an EMBL/GenBank/DDBJ whole genome shotgun (WGS) entry which is preliminary data.</text>
</comment>
<dbReference type="Gene3D" id="1.20.81.30">
    <property type="entry name" value="Type II secretion system (T2SS), domain F"/>
    <property type="match status" value="1"/>
</dbReference>
<comment type="subcellular location">
    <subcellularLocation>
        <location evidence="1">Cell membrane</location>
        <topology evidence="1">Multi-pass membrane protein</topology>
    </subcellularLocation>
</comment>
<proteinExistence type="predicted"/>
<feature type="transmembrane region" description="Helical" evidence="6">
    <location>
        <begin position="89"/>
        <end position="110"/>
    </location>
</feature>
<evidence type="ECO:0000256" key="3">
    <source>
        <dbReference type="ARBA" id="ARBA00022692"/>
    </source>
</evidence>
<evidence type="ECO:0000256" key="4">
    <source>
        <dbReference type="ARBA" id="ARBA00022989"/>
    </source>
</evidence>
<reference evidence="8 9" key="1">
    <citation type="submission" date="2020-07" db="EMBL/GenBank/DDBJ databases">
        <authorList>
            <person name="Xu S."/>
            <person name="Li A."/>
        </authorList>
    </citation>
    <scope>NUCLEOTIDE SEQUENCE [LARGE SCALE GENOMIC DNA]</scope>
    <source>
        <strain evidence="8 9">SG-8</strain>
    </source>
</reference>
<dbReference type="InterPro" id="IPR018076">
    <property type="entry name" value="T2SS_GspF_dom"/>
</dbReference>
<evidence type="ECO:0000256" key="5">
    <source>
        <dbReference type="ARBA" id="ARBA00023136"/>
    </source>
</evidence>
<dbReference type="InterPro" id="IPR042094">
    <property type="entry name" value="T2SS_GspF_sf"/>
</dbReference>
<dbReference type="Pfam" id="PF00482">
    <property type="entry name" value="T2SSF"/>
    <property type="match status" value="1"/>
</dbReference>
<evidence type="ECO:0000256" key="1">
    <source>
        <dbReference type="ARBA" id="ARBA00004651"/>
    </source>
</evidence>
<keyword evidence="2" id="KW-1003">Cell membrane</keyword>
<organism evidence="8 9">
    <name type="scientific">Marilutibacter penaei</name>
    <dbReference type="NCBI Taxonomy" id="2759900"/>
    <lineage>
        <taxon>Bacteria</taxon>
        <taxon>Pseudomonadati</taxon>
        <taxon>Pseudomonadota</taxon>
        <taxon>Gammaproteobacteria</taxon>
        <taxon>Lysobacterales</taxon>
        <taxon>Lysobacteraceae</taxon>
        <taxon>Marilutibacter</taxon>
    </lineage>
</organism>
<evidence type="ECO:0000259" key="7">
    <source>
        <dbReference type="Pfam" id="PF00482"/>
    </source>
</evidence>
<feature type="transmembrane region" description="Helical" evidence="6">
    <location>
        <begin position="116"/>
        <end position="137"/>
    </location>
</feature>
<evidence type="ECO:0000313" key="8">
    <source>
        <dbReference type="EMBL" id="MBB1088715.1"/>
    </source>
</evidence>
<evidence type="ECO:0000313" key="9">
    <source>
        <dbReference type="Proteomes" id="UP000552587"/>
    </source>
</evidence>
<feature type="transmembrane region" description="Helical" evidence="6">
    <location>
        <begin position="266"/>
        <end position="286"/>
    </location>
</feature>
<gene>
    <name evidence="8" type="ORF">H4F99_09455</name>
</gene>